<organism evidence="1 2">
    <name type="scientific">Crotalaria pallida</name>
    <name type="common">Smooth rattlebox</name>
    <name type="synonym">Crotalaria striata</name>
    <dbReference type="NCBI Taxonomy" id="3830"/>
    <lineage>
        <taxon>Eukaryota</taxon>
        <taxon>Viridiplantae</taxon>
        <taxon>Streptophyta</taxon>
        <taxon>Embryophyta</taxon>
        <taxon>Tracheophyta</taxon>
        <taxon>Spermatophyta</taxon>
        <taxon>Magnoliopsida</taxon>
        <taxon>eudicotyledons</taxon>
        <taxon>Gunneridae</taxon>
        <taxon>Pentapetalae</taxon>
        <taxon>rosids</taxon>
        <taxon>fabids</taxon>
        <taxon>Fabales</taxon>
        <taxon>Fabaceae</taxon>
        <taxon>Papilionoideae</taxon>
        <taxon>50 kb inversion clade</taxon>
        <taxon>genistoids sensu lato</taxon>
        <taxon>core genistoids</taxon>
        <taxon>Crotalarieae</taxon>
        <taxon>Crotalaria</taxon>
    </lineage>
</organism>
<evidence type="ECO:0000313" key="1">
    <source>
        <dbReference type="EMBL" id="KAK7269393.1"/>
    </source>
</evidence>
<keyword evidence="2" id="KW-1185">Reference proteome</keyword>
<reference evidence="1 2" key="1">
    <citation type="submission" date="2024-01" db="EMBL/GenBank/DDBJ databases">
        <title>The genomes of 5 underutilized Papilionoideae crops provide insights into root nodulation and disease resistanc.</title>
        <authorList>
            <person name="Yuan L."/>
        </authorList>
    </citation>
    <scope>NUCLEOTIDE SEQUENCE [LARGE SCALE GENOMIC DNA]</scope>
    <source>
        <strain evidence="1">ZHUSHIDOU_FW_LH</strain>
        <tissue evidence="1">Leaf</tissue>
    </source>
</reference>
<dbReference type="Proteomes" id="UP001372338">
    <property type="component" value="Unassembled WGS sequence"/>
</dbReference>
<accession>A0AAN9I6J6</accession>
<dbReference type="AlphaFoldDB" id="A0AAN9I6J6"/>
<gene>
    <name evidence="1" type="ORF">RIF29_22119</name>
</gene>
<comment type="caution">
    <text evidence="1">The sequence shown here is derived from an EMBL/GenBank/DDBJ whole genome shotgun (WGS) entry which is preliminary data.</text>
</comment>
<evidence type="ECO:0000313" key="2">
    <source>
        <dbReference type="Proteomes" id="UP001372338"/>
    </source>
</evidence>
<proteinExistence type="predicted"/>
<dbReference type="EMBL" id="JAYWIO010000004">
    <property type="protein sequence ID" value="KAK7269393.1"/>
    <property type="molecule type" value="Genomic_DNA"/>
</dbReference>
<sequence length="162" mass="18225">MLVYSLIYCDQLNLYCSYFIRMLYFANNANLLLSKKQCETVYSTGNVEMKSISLLLDMLNVMTDFHIVVDESSLGNHGPAGFSGIVGDTNGQCITSFSCSIGHTDKFCLSLLFCVGRKVENGEEKERVEKKKPKTLRGINLQTSSSLVLSFFRTYLVPEREC</sequence>
<protein>
    <submittedName>
        <fullName evidence="1">Uncharacterized protein</fullName>
    </submittedName>
</protein>
<name>A0AAN9I6J6_CROPI</name>